<feature type="region of interest" description="Disordered" evidence="1">
    <location>
        <begin position="1"/>
        <end position="34"/>
    </location>
</feature>
<keyword evidence="3" id="KW-1185">Reference proteome</keyword>
<accession>A0A9Q3I014</accession>
<dbReference type="Proteomes" id="UP000765509">
    <property type="component" value="Unassembled WGS sequence"/>
</dbReference>
<reference evidence="2" key="1">
    <citation type="submission" date="2021-03" db="EMBL/GenBank/DDBJ databases">
        <title>Draft genome sequence of rust myrtle Austropuccinia psidii MF-1, a brazilian biotype.</title>
        <authorList>
            <person name="Quecine M.C."/>
            <person name="Pachon D.M.R."/>
            <person name="Bonatelli M.L."/>
            <person name="Correr F.H."/>
            <person name="Franceschini L.M."/>
            <person name="Leite T.F."/>
            <person name="Margarido G.R.A."/>
            <person name="Almeida C.A."/>
            <person name="Ferrarezi J.A."/>
            <person name="Labate C.A."/>
        </authorList>
    </citation>
    <scope>NUCLEOTIDE SEQUENCE</scope>
    <source>
        <strain evidence="2">MF-1</strain>
    </source>
</reference>
<dbReference type="EMBL" id="AVOT02028661">
    <property type="protein sequence ID" value="MBW0521215.1"/>
    <property type="molecule type" value="Genomic_DNA"/>
</dbReference>
<comment type="caution">
    <text evidence="2">The sequence shown here is derived from an EMBL/GenBank/DDBJ whole genome shotgun (WGS) entry which is preliminary data.</text>
</comment>
<name>A0A9Q3I014_9BASI</name>
<proteinExistence type="predicted"/>
<gene>
    <name evidence="2" type="ORF">O181_060930</name>
</gene>
<organism evidence="2 3">
    <name type="scientific">Austropuccinia psidii MF-1</name>
    <dbReference type="NCBI Taxonomy" id="1389203"/>
    <lineage>
        <taxon>Eukaryota</taxon>
        <taxon>Fungi</taxon>
        <taxon>Dikarya</taxon>
        <taxon>Basidiomycota</taxon>
        <taxon>Pucciniomycotina</taxon>
        <taxon>Pucciniomycetes</taxon>
        <taxon>Pucciniales</taxon>
        <taxon>Sphaerophragmiaceae</taxon>
        <taxon>Austropuccinia</taxon>
    </lineage>
</organism>
<evidence type="ECO:0000313" key="3">
    <source>
        <dbReference type="Proteomes" id="UP000765509"/>
    </source>
</evidence>
<protein>
    <submittedName>
        <fullName evidence="2">Uncharacterized protein</fullName>
    </submittedName>
</protein>
<dbReference type="AlphaFoldDB" id="A0A9Q3I014"/>
<sequence>MSPSFGRVMDTQRIHQKTGKEETEGEEENQLTDQMTSKGLTIRELLPKVPFQNKFNQVKPENWKGAGKVTHIHLMLKYLSTWSIDNTIFTMAASWKEIGMISQKILLNKMTFKNLLKEINTFNLNRYLIHLEESET</sequence>
<evidence type="ECO:0000256" key="1">
    <source>
        <dbReference type="SAM" id="MobiDB-lite"/>
    </source>
</evidence>
<feature type="compositionally biased region" description="Basic and acidic residues" evidence="1">
    <location>
        <begin position="10"/>
        <end position="22"/>
    </location>
</feature>
<evidence type="ECO:0000313" key="2">
    <source>
        <dbReference type="EMBL" id="MBW0521215.1"/>
    </source>
</evidence>